<evidence type="ECO:0000256" key="6">
    <source>
        <dbReference type="ARBA" id="ARBA00022723"/>
    </source>
</evidence>
<keyword evidence="7 12" id="KW-0863">Zinc-finger</keyword>
<proteinExistence type="predicted"/>
<evidence type="ECO:0000256" key="15">
    <source>
        <dbReference type="SAM" id="SignalP"/>
    </source>
</evidence>
<dbReference type="Pfam" id="PF13639">
    <property type="entry name" value="zf-RING_2"/>
    <property type="match status" value="1"/>
</dbReference>
<dbReference type="EC" id="2.3.2.27" evidence="3"/>
<dbReference type="SMART" id="SM00184">
    <property type="entry name" value="RING"/>
    <property type="match status" value="1"/>
</dbReference>
<dbReference type="SUPFAM" id="SSF57850">
    <property type="entry name" value="RING/U-box"/>
    <property type="match status" value="1"/>
</dbReference>
<evidence type="ECO:0000313" key="17">
    <source>
        <dbReference type="EMBL" id="KAJ5485087.1"/>
    </source>
</evidence>
<keyword evidence="15" id="KW-0732">Signal</keyword>
<feature type="signal peptide" evidence="15">
    <location>
        <begin position="1"/>
        <end position="22"/>
    </location>
</feature>
<keyword evidence="5 14" id="KW-0812">Transmembrane</keyword>
<dbReference type="EMBL" id="JAPWDQ010000005">
    <property type="protein sequence ID" value="KAJ5485087.1"/>
    <property type="molecule type" value="Genomic_DNA"/>
</dbReference>
<evidence type="ECO:0000256" key="11">
    <source>
        <dbReference type="ARBA" id="ARBA00023136"/>
    </source>
</evidence>
<dbReference type="CDD" id="cd16454">
    <property type="entry name" value="RING-H2_PA-TM-RING"/>
    <property type="match status" value="1"/>
</dbReference>
<gene>
    <name evidence="17" type="ORF">N7539_005075</name>
</gene>
<dbReference type="GO" id="GO:0006511">
    <property type="term" value="P:ubiquitin-dependent protein catabolic process"/>
    <property type="evidence" value="ECO:0007669"/>
    <property type="project" value="TreeGrafter"/>
</dbReference>
<comment type="caution">
    <text evidence="17">The sequence shown here is derived from an EMBL/GenBank/DDBJ whole genome shotgun (WGS) entry which is preliminary data.</text>
</comment>
<dbReference type="GO" id="GO:0016567">
    <property type="term" value="P:protein ubiquitination"/>
    <property type="evidence" value="ECO:0007669"/>
    <property type="project" value="TreeGrafter"/>
</dbReference>
<dbReference type="PROSITE" id="PS50089">
    <property type="entry name" value="ZF_RING_2"/>
    <property type="match status" value="1"/>
</dbReference>
<keyword evidence="8" id="KW-0833">Ubl conjugation pathway</keyword>
<feature type="region of interest" description="Disordered" evidence="13">
    <location>
        <begin position="414"/>
        <end position="456"/>
    </location>
</feature>
<feature type="compositionally biased region" description="Low complexity" evidence="13">
    <location>
        <begin position="190"/>
        <end position="200"/>
    </location>
</feature>
<keyword evidence="6" id="KW-0479">Metal-binding</keyword>
<dbReference type="RefSeq" id="XP_056789871.1">
    <property type="nucleotide sequence ID" value="XM_056934677.1"/>
</dbReference>
<feature type="compositionally biased region" description="Polar residues" evidence="13">
    <location>
        <begin position="350"/>
        <end position="362"/>
    </location>
</feature>
<keyword evidence="4" id="KW-0808">Transferase</keyword>
<keyword evidence="18" id="KW-1185">Reference proteome</keyword>
<evidence type="ECO:0000256" key="10">
    <source>
        <dbReference type="ARBA" id="ARBA00022989"/>
    </source>
</evidence>
<dbReference type="AlphaFoldDB" id="A0A9X0BUN5"/>
<evidence type="ECO:0000256" key="14">
    <source>
        <dbReference type="SAM" id="Phobius"/>
    </source>
</evidence>
<feature type="domain" description="RING-type" evidence="16">
    <location>
        <begin position="365"/>
        <end position="407"/>
    </location>
</feature>
<dbReference type="GO" id="GO:0061630">
    <property type="term" value="F:ubiquitin protein ligase activity"/>
    <property type="evidence" value="ECO:0007669"/>
    <property type="project" value="UniProtKB-EC"/>
</dbReference>
<reference evidence="17" key="1">
    <citation type="submission" date="2022-12" db="EMBL/GenBank/DDBJ databases">
        <authorList>
            <person name="Petersen C."/>
        </authorList>
    </citation>
    <scope>NUCLEOTIDE SEQUENCE</scope>
    <source>
        <strain evidence="17">IBT 30728</strain>
    </source>
</reference>
<dbReference type="GO" id="GO:0016020">
    <property type="term" value="C:membrane"/>
    <property type="evidence" value="ECO:0007669"/>
    <property type="project" value="UniProtKB-SubCell"/>
</dbReference>
<sequence>MGLFAFLLSFLTLSILTTPALAHISIAPSNDTSDLAWTSSANFRLHSSKPLSDQSLAPLTHYLVNLSSTQAQALNLQGRLVRVTATNSLSINNTDIAAIPCDNSPADYPGELGVDQTVQSVITAAHPPAAVILYSTSASHCNLTTDDQAEAYRFIFTLRDFHAVGYLDQLLHTFSDQKVQIQANMSSFTTSTTSNVDSSGGSSGGGGSSSGGGSTNSPNTAMIILYSITGIITALFLGIIITGAVRAHRHPERYGPRRVAGRPRQSRARGIAQAMLDTIPVVKFGDSNEVDAAKRDVEMANAEDHPTHSPSRSPSRSENVSEIQPTSPPGTNLSSTHSEGIEHSPRDTATESSPAATPDSGNFSCPICTDDFVIGQDLRVLPCNHQFHPECIDPWLVNVSGTCPLCRIDLNPPKPEENAEPGAENADGQTTEPPADGSNGPAAAAGAQQNRHSRRLSNYLHGPLNARRMRNATVEERLDALRRVREANQGGATADLDSSQRNRNRLSTRLRERFRIRTHSHGVDNPVQEGGELEPPTEPPAAHTTH</sequence>
<feature type="region of interest" description="Disordered" evidence="13">
    <location>
        <begin position="518"/>
        <end position="546"/>
    </location>
</feature>
<evidence type="ECO:0000256" key="3">
    <source>
        <dbReference type="ARBA" id="ARBA00012483"/>
    </source>
</evidence>
<evidence type="ECO:0000256" key="5">
    <source>
        <dbReference type="ARBA" id="ARBA00022692"/>
    </source>
</evidence>
<evidence type="ECO:0000256" key="2">
    <source>
        <dbReference type="ARBA" id="ARBA00004141"/>
    </source>
</evidence>
<evidence type="ECO:0000256" key="12">
    <source>
        <dbReference type="PROSITE-ProRule" id="PRU00175"/>
    </source>
</evidence>
<evidence type="ECO:0000256" key="9">
    <source>
        <dbReference type="ARBA" id="ARBA00022833"/>
    </source>
</evidence>
<feature type="region of interest" description="Disordered" evidence="13">
    <location>
        <begin position="190"/>
        <end position="215"/>
    </location>
</feature>
<dbReference type="GeneID" id="81624926"/>
<evidence type="ECO:0000259" key="16">
    <source>
        <dbReference type="PROSITE" id="PS50089"/>
    </source>
</evidence>
<keyword evidence="9" id="KW-0862">Zinc</keyword>
<protein>
    <recommendedName>
        <fullName evidence="3">RING-type E3 ubiquitin transferase</fullName>
        <ecNumber evidence="3">2.3.2.27</ecNumber>
    </recommendedName>
</protein>
<evidence type="ECO:0000313" key="18">
    <source>
        <dbReference type="Proteomes" id="UP001148312"/>
    </source>
</evidence>
<evidence type="ECO:0000256" key="13">
    <source>
        <dbReference type="SAM" id="MobiDB-lite"/>
    </source>
</evidence>
<comment type="catalytic activity">
    <reaction evidence="1">
        <text>S-ubiquitinyl-[E2 ubiquitin-conjugating enzyme]-L-cysteine + [acceptor protein]-L-lysine = [E2 ubiquitin-conjugating enzyme]-L-cysteine + N(6)-ubiquitinyl-[acceptor protein]-L-lysine.</text>
        <dbReference type="EC" id="2.3.2.27"/>
    </reaction>
</comment>
<feature type="region of interest" description="Disordered" evidence="13">
    <location>
        <begin position="300"/>
        <end position="362"/>
    </location>
</feature>
<keyword evidence="10 14" id="KW-1133">Transmembrane helix</keyword>
<dbReference type="PANTHER" id="PTHR45977:SF4">
    <property type="entry name" value="RING-TYPE DOMAIN-CONTAINING PROTEIN"/>
    <property type="match status" value="1"/>
</dbReference>
<feature type="compositionally biased region" description="Basic and acidic residues" evidence="13">
    <location>
        <begin position="339"/>
        <end position="349"/>
    </location>
</feature>
<evidence type="ECO:0000256" key="7">
    <source>
        <dbReference type="ARBA" id="ARBA00022771"/>
    </source>
</evidence>
<dbReference type="InterPro" id="IPR013083">
    <property type="entry name" value="Znf_RING/FYVE/PHD"/>
</dbReference>
<accession>A0A9X0BUN5</accession>
<keyword evidence="11 14" id="KW-0472">Membrane</keyword>
<evidence type="ECO:0000256" key="1">
    <source>
        <dbReference type="ARBA" id="ARBA00000900"/>
    </source>
</evidence>
<name>A0A9X0BUN5_9EURO</name>
<dbReference type="Gene3D" id="3.30.40.10">
    <property type="entry name" value="Zinc/RING finger domain, C3HC4 (zinc finger)"/>
    <property type="match status" value="1"/>
</dbReference>
<organism evidence="17 18">
    <name type="scientific">Penicillium diatomitis</name>
    <dbReference type="NCBI Taxonomy" id="2819901"/>
    <lineage>
        <taxon>Eukaryota</taxon>
        <taxon>Fungi</taxon>
        <taxon>Dikarya</taxon>
        <taxon>Ascomycota</taxon>
        <taxon>Pezizomycotina</taxon>
        <taxon>Eurotiomycetes</taxon>
        <taxon>Eurotiomycetidae</taxon>
        <taxon>Eurotiales</taxon>
        <taxon>Aspergillaceae</taxon>
        <taxon>Penicillium</taxon>
    </lineage>
</organism>
<feature type="chain" id="PRO_5040918595" description="RING-type E3 ubiquitin transferase" evidence="15">
    <location>
        <begin position="23"/>
        <end position="546"/>
    </location>
</feature>
<dbReference type="PANTHER" id="PTHR45977">
    <property type="entry name" value="TARGET OF ERK KINASE MPK-1"/>
    <property type="match status" value="1"/>
</dbReference>
<evidence type="ECO:0000256" key="8">
    <source>
        <dbReference type="ARBA" id="ARBA00022786"/>
    </source>
</evidence>
<dbReference type="Proteomes" id="UP001148312">
    <property type="component" value="Unassembled WGS sequence"/>
</dbReference>
<feature type="compositionally biased region" description="Low complexity" evidence="13">
    <location>
        <begin position="433"/>
        <end position="447"/>
    </location>
</feature>
<feature type="compositionally biased region" description="Polar residues" evidence="13">
    <location>
        <begin position="318"/>
        <end position="338"/>
    </location>
</feature>
<dbReference type="GO" id="GO:0008270">
    <property type="term" value="F:zinc ion binding"/>
    <property type="evidence" value="ECO:0007669"/>
    <property type="project" value="UniProtKB-KW"/>
</dbReference>
<evidence type="ECO:0000256" key="4">
    <source>
        <dbReference type="ARBA" id="ARBA00022679"/>
    </source>
</evidence>
<feature type="transmembrane region" description="Helical" evidence="14">
    <location>
        <begin position="223"/>
        <end position="245"/>
    </location>
</feature>
<dbReference type="InterPro" id="IPR001841">
    <property type="entry name" value="Znf_RING"/>
</dbReference>
<comment type="subcellular location">
    <subcellularLocation>
        <location evidence="2">Membrane</location>
        <topology evidence="2">Multi-pass membrane protein</topology>
    </subcellularLocation>
</comment>
<reference evidence="17" key="2">
    <citation type="journal article" date="2023" name="IMA Fungus">
        <title>Comparative genomic study of the Penicillium genus elucidates a diverse pangenome and 15 lateral gene transfer events.</title>
        <authorList>
            <person name="Petersen C."/>
            <person name="Sorensen T."/>
            <person name="Nielsen M.R."/>
            <person name="Sondergaard T.E."/>
            <person name="Sorensen J.L."/>
            <person name="Fitzpatrick D.A."/>
            <person name="Frisvad J.C."/>
            <person name="Nielsen K.L."/>
        </authorList>
    </citation>
    <scope>NUCLEOTIDE SEQUENCE</scope>
    <source>
        <strain evidence="17">IBT 30728</strain>
    </source>
</reference>
<feature type="compositionally biased region" description="Gly residues" evidence="13">
    <location>
        <begin position="201"/>
        <end position="214"/>
    </location>
</feature>